<evidence type="ECO:0000256" key="8">
    <source>
        <dbReference type="ARBA" id="ARBA00023180"/>
    </source>
</evidence>
<evidence type="ECO:0000256" key="9">
    <source>
        <dbReference type="ARBA" id="ARBA00060399"/>
    </source>
</evidence>
<name>A0A6A2ZLH8_HIBSY</name>
<evidence type="ECO:0000256" key="6">
    <source>
        <dbReference type="ARBA" id="ARBA00022989"/>
    </source>
</evidence>
<dbReference type="AlphaFoldDB" id="A0A6A2ZLH8"/>
<evidence type="ECO:0000313" key="12">
    <source>
        <dbReference type="Proteomes" id="UP000436088"/>
    </source>
</evidence>
<dbReference type="GO" id="GO:0032259">
    <property type="term" value="P:methylation"/>
    <property type="evidence" value="ECO:0007669"/>
    <property type="project" value="UniProtKB-KW"/>
</dbReference>
<keyword evidence="2 10" id="KW-0489">Methyltransferase</keyword>
<gene>
    <name evidence="11" type="ORF">F3Y22_tig00110833pilonHSYRG00283</name>
</gene>
<comment type="similarity">
    <text evidence="1 10">Belongs to the methyltransferase superfamily.</text>
</comment>
<evidence type="ECO:0000256" key="7">
    <source>
        <dbReference type="ARBA" id="ARBA00023136"/>
    </source>
</evidence>
<evidence type="ECO:0000256" key="1">
    <source>
        <dbReference type="ARBA" id="ARBA00008361"/>
    </source>
</evidence>
<dbReference type="EC" id="2.1.1.-" evidence="10"/>
<dbReference type="EMBL" id="VEPZ02001133">
    <property type="protein sequence ID" value="KAE8692550.1"/>
    <property type="molecule type" value="Genomic_DNA"/>
</dbReference>
<comment type="subcellular location">
    <subcellularLocation>
        <location evidence="9">Endomembrane system</location>
        <topology evidence="9">Single-pass type II membrane protein</topology>
    </subcellularLocation>
    <subcellularLocation>
        <location evidence="10">Membrane</location>
        <topology evidence="10">Single-pass type II membrane protein</topology>
    </subcellularLocation>
</comment>
<dbReference type="GO" id="GO:0005768">
    <property type="term" value="C:endosome"/>
    <property type="evidence" value="ECO:0007669"/>
    <property type="project" value="TreeGrafter"/>
</dbReference>
<evidence type="ECO:0000256" key="5">
    <source>
        <dbReference type="ARBA" id="ARBA00022968"/>
    </source>
</evidence>
<dbReference type="Proteomes" id="UP000436088">
    <property type="component" value="Unassembled WGS sequence"/>
</dbReference>
<evidence type="ECO:0000256" key="10">
    <source>
        <dbReference type="RuleBase" id="RU366043"/>
    </source>
</evidence>
<keyword evidence="5 10" id="KW-0735">Signal-anchor</keyword>
<evidence type="ECO:0000256" key="3">
    <source>
        <dbReference type="ARBA" id="ARBA00022679"/>
    </source>
</evidence>
<dbReference type="GO" id="GO:0016020">
    <property type="term" value="C:membrane"/>
    <property type="evidence" value="ECO:0007669"/>
    <property type="project" value="UniProtKB-SubCell"/>
</dbReference>
<dbReference type="PANTHER" id="PTHR10108:SF37">
    <property type="entry name" value="METHYLTRANSFERASE PMT6-RELATED"/>
    <property type="match status" value="1"/>
</dbReference>
<evidence type="ECO:0000313" key="11">
    <source>
        <dbReference type="EMBL" id="KAE8692550.1"/>
    </source>
</evidence>
<reference evidence="11" key="1">
    <citation type="submission" date="2019-09" db="EMBL/GenBank/DDBJ databases">
        <title>Draft genome information of white flower Hibiscus syriacus.</title>
        <authorList>
            <person name="Kim Y.-M."/>
        </authorList>
    </citation>
    <scope>NUCLEOTIDE SEQUENCE [LARGE SCALE GENOMIC DNA]</scope>
    <source>
        <strain evidence="11">YM2019G1</strain>
    </source>
</reference>
<dbReference type="SUPFAM" id="SSF53335">
    <property type="entry name" value="S-adenosyl-L-methionine-dependent methyltransferases"/>
    <property type="match status" value="2"/>
</dbReference>
<comment type="caution">
    <text evidence="11">The sequence shown here is derived from an EMBL/GenBank/DDBJ whole genome shotgun (WGS) entry which is preliminary data.</text>
</comment>
<organism evidence="11 12">
    <name type="scientific">Hibiscus syriacus</name>
    <name type="common">Rose of Sharon</name>
    <dbReference type="NCBI Taxonomy" id="106335"/>
    <lineage>
        <taxon>Eukaryota</taxon>
        <taxon>Viridiplantae</taxon>
        <taxon>Streptophyta</taxon>
        <taxon>Embryophyta</taxon>
        <taxon>Tracheophyta</taxon>
        <taxon>Spermatophyta</taxon>
        <taxon>Magnoliopsida</taxon>
        <taxon>eudicotyledons</taxon>
        <taxon>Gunneridae</taxon>
        <taxon>Pentapetalae</taxon>
        <taxon>rosids</taxon>
        <taxon>malvids</taxon>
        <taxon>Malvales</taxon>
        <taxon>Malvaceae</taxon>
        <taxon>Malvoideae</taxon>
        <taxon>Hibiscus</taxon>
    </lineage>
</organism>
<dbReference type="Pfam" id="PF03141">
    <property type="entry name" value="Methyltransf_29"/>
    <property type="match status" value="1"/>
</dbReference>
<dbReference type="FunFam" id="3.40.50.150:FF:000170">
    <property type="entry name" value="Probable methyltransferase PMT6"/>
    <property type="match status" value="1"/>
</dbReference>
<dbReference type="GO" id="GO:0005802">
    <property type="term" value="C:trans-Golgi network"/>
    <property type="evidence" value="ECO:0007669"/>
    <property type="project" value="TreeGrafter"/>
</dbReference>
<dbReference type="PANTHER" id="PTHR10108">
    <property type="entry name" value="SAM-DEPENDENT METHYLTRANSFERASE"/>
    <property type="match status" value="1"/>
</dbReference>
<keyword evidence="6" id="KW-1133">Transmembrane helix</keyword>
<keyword evidence="7" id="KW-0472">Membrane</keyword>
<dbReference type="InterPro" id="IPR029063">
    <property type="entry name" value="SAM-dependent_MTases_sf"/>
</dbReference>
<evidence type="ECO:0000256" key="4">
    <source>
        <dbReference type="ARBA" id="ARBA00022692"/>
    </source>
</evidence>
<keyword evidence="12" id="KW-1185">Reference proteome</keyword>
<keyword evidence="8 10" id="KW-0325">Glycoprotein</keyword>
<dbReference type="GO" id="GO:0008168">
    <property type="term" value="F:methyltransferase activity"/>
    <property type="evidence" value="ECO:0007669"/>
    <property type="project" value="UniProtKB-UniRule"/>
</dbReference>
<dbReference type="OrthoDB" id="2013972at2759"/>
<proteinExistence type="inferred from homology"/>
<accession>A0A6A2ZLH8</accession>
<dbReference type="Gene3D" id="3.40.50.150">
    <property type="entry name" value="Vaccinia Virus protein VP39"/>
    <property type="match status" value="1"/>
</dbReference>
<evidence type="ECO:0000256" key="2">
    <source>
        <dbReference type="ARBA" id="ARBA00022603"/>
    </source>
</evidence>
<keyword evidence="4" id="KW-0812">Transmembrane</keyword>
<sequence length="603" mass="68600">MGGFALGSAFDSRSGQMIMVALLLMFGSFFVGNLFGNNAPIYVSQVSESSSSPASSSSSSPVISTFINTVSLTYRESPLVVPANGMNICPLKFNEYIPCHDIPYVKQLAQNLNLSKSEELERHCPPLQKRLFCLVPPPEDYKIPIKWPVSRDYVWRSNVNHTHLAEVKGGQNWVHEKNQLWWFPGGGTHFKHGAAEYIQRLGNMITDETGDLRSAGVVQVLDVGCGVASFSAYLLPLDIQTMSFAPKDGHENQIQFALERGIDAMISAISTKQLPYPSNSFEMVHCSRCRIDWHENGGILLKEVSRLLRPKGYFVYSAPPAYRKDKDYPIIWNKLVDLTTAMCWKLVSRKVQTAVWIKDENPSCLQHNAVLKLIDICDAVDETKPSWETPLMNCIRLVDATTQKLPPRPQRLSVYSESLSRIGISREEFSLDSNFWQEQVHDYWKLMNVSKNDIRNVMDMNAFCGGFSAALNEYPVWVMNVVPSSMQNTLSAIYDRGLIGAFHDWCEPFSTYPRTYDLLHANHIFSQYGNNGEHCLLEDIMLEMDRVLRPQGFVIIRDEDSITSRIQDLAPKFLWEVESHILENKMMQRETVLICRKKFWAII</sequence>
<protein>
    <recommendedName>
        <fullName evidence="10">Methyltransferase</fullName>
        <ecNumber evidence="10">2.1.1.-</ecNumber>
    </recommendedName>
</protein>
<keyword evidence="3 10" id="KW-0808">Transferase</keyword>
<dbReference type="InterPro" id="IPR004159">
    <property type="entry name" value="Put_SAM_MeTrfase"/>
</dbReference>